<dbReference type="AlphaFoldDB" id="A0A1E5HCM1"/>
<comment type="caution">
    <text evidence="4">The sequence shown here is derived from an EMBL/GenBank/DDBJ whole genome shotgun (WGS) entry which is preliminary data.</text>
</comment>
<evidence type="ECO:0000256" key="2">
    <source>
        <dbReference type="ARBA" id="ARBA00022801"/>
    </source>
</evidence>
<accession>A0A1E5HCM1</accession>
<dbReference type="GO" id="GO:0017111">
    <property type="term" value="F:ribonucleoside triphosphate phosphatase activity"/>
    <property type="evidence" value="ECO:0007669"/>
    <property type="project" value="InterPro"/>
</dbReference>
<keyword evidence="1" id="KW-0547">Nucleotide-binding</keyword>
<evidence type="ECO:0000313" key="4">
    <source>
        <dbReference type="EMBL" id="OEG22684.1"/>
    </source>
</evidence>
<reference evidence="5" key="1">
    <citation type="submission" date="2016-09" db="EMBL/GenBank/DDBJ databases">
        <authorList>
            <person name="Gulvik C.A."/>
        </authorList>
    </citation>
    <scope>NUCLEOTIDE SEQUENCE [LARGE SCALE GENOMIC DNA]</scope>
    <source>
        <strain evidence="5">LMG 26676</strain>
    </source>
</reference>
<keyword evidence="5" id="KW-1185">Reference proteome</keyword>
<dbReference type="STRING" id="1131292.BCR24_02270"/>
<evidence type="ECO:0000313" key="5">
    <source>
        <dbReference type="Proteomes" id="UP000094469"/>
    </source>
</evidence>
<dbReference type="PANTHER" id="PTHR43146">
    <property type="entry name" value="CANCER-RELATED NUCLEOSIDE-TRIPHOSPHATASE"/>
    <property type="match status" value="1"/>
</dbReference>
<dbReference type="InterPro" id="IPR004948">
    <property type="entry name" value="Nuc-triphosphatase_THEP1"/>
</dbReference>
<protein>
    <recommendedName>
        <fullName evidence="6">AAA+ ATPase domain-containing protein</fullName>
    </recommendedName>
</protein>
<keyword evidence="3" id="KW-0067">ATP-binding</keyword>
<gene>
    <name evidence="4" type="ORF">BCR24_02270</name>
</gene>
<dbReference type="SUPFAM" id="SSF52540">
    <property type="entry name" value="P-loop containing nucleoside triphosphate hydrolases"/>
    <property type="match status" value="1"/>
</dbReference>
<evidence type="ECO:0000256" key="3">
    <source>
        <dbReference type="ARBA" id="ARBA00022840"/>
    </source>
</evidence>
<evidence type="ECO:0008006" key="6">
    <source>
        <dbReference type="Google" id="ProtNLM"/>
    </source>
</evidence>
<dbReference type="Pfam" id="PF03266">
    <property type="entry name" value="NTPase_1"/>
    <property type="match status" value="1"/>
</dbReference>
<dbReference type="GO" id="GO:0005524">
    <property type="term" value="F:ATP binding"/>
    <property type="evidence" value="ECO:0007669"/>
    <property type="project" value="UniProtKB-KW"/>
</dbReference>
<sequence length="204" mass="23689">MNSLFLEGNKFIGKSTLLQKVLRLTCSSVNGFYVNRIINDGGQIIAFELRAAKELLQQKAEMKTITEHCFIQTREGKRIRNLFVFETFGIELLKEIKKVPADVVLLDEIGGIELLSEPLLAELLAVVRHSNKIVGVFKSERNYQHQKQLTIEKLEVNEQRVLLKREIYRNQGQLVELKENNLHLIKKRISRFSKKIFFFQALSF</sequence>
<dbReference type="InterPro" id="IPR027417">
    <property type="entry name" value="P-loop_NTPase"/>
</dbReference>
<dbReference type="PANTHER" id="PTHR43146:SF1">
    <property type="entry name" value="CANCER-RELATED NUCLEOSIDE-TRIPHOSPHATASE"/>
    <property type="match status" value="1"/>
</dbReference>
<dbReference type="Proteomes" id="UP000094469">
    <property type="component" value="Unassembled WGS sequence"/>
</dbReference>
<dbReference type="EMBL" id="MIKC01000012">
    <property type="protein sequence ID" value="OEG22684.1"/>
    <property type="molecule type" value="Genomic_DNA"/>
</dbReference>
<dbReference type="OrthoDB" id="47144at2"/>
<organism evidence="4 5">
    <name type="scientific">Enterococcus ureilyticus</name>
    <dbReference type="NCBI Taxonomy" id="1131292"/>
    <lineage>
        <taxon>Bacteria</taxon>
        <taxon>Bacillati</taxon>
        <taxon>Bacillota</taxon>
        <taxon>Bacilli</taxon>
        <taxon>Lactobacillales</taxon>
        <taxon>Enterococcaceae</taxon>
        <taxon>Enterococcus</taxon>
    </lineage>
</organism>
<evidence type="ECO:0000256" key="1">
    <source>
        <dbReference type="ARBA" id="ARBA00022741"/>
    </source>
</evidence>
<keyword evidence="2" id="KW-0378">Hydrolase</keyword>
<name>A0A1E5HCM1_9ENTE</name>
<proteinExistence type="predicted"/>
<dbReference type="RefSeq" id="WP_069639851.1">
    <property type="nucleotide sequence ID" value="NZ_JAFBEZ010000002.1"/>
</dbReference>
<dbReference type="Gene3D" id="3.40.50.300">
    <property type="entry name" value="P-loop containing nucleotide triphosphate hydrolases"/>
    <property type="match status" value="1"/>
</dbReference>